<protein>
    <submittedName>
        <fullName evidence="1">Flagellar hook-associated protein FlgK</fullName>
    </submittedName>
</protein>
<dbReference type="AlphaFoldDB" id="A0A447TFQ3"/>
<name>A0A447TFQ3_CHRVL</name>
<accession>A0A447TFQ3</accession>
<dbReference type="EMBL" id="LR134182">
    <property type="protein sequence ID" value="VEB43716.1"/>
    <property type="molecule type" value="Genomic_DNA"/>
</dbReference>
<dbReference type="GO" id="GO:0044780">
    <property type="term" value="P:bacterial-type flagellum assembly"/>
    <property type="evidence" value="ECO:0007669"/>
    <property type="project" value="InterPro"/>
</dbReference>
<keyword evidence="1" id="KW-0282">Flagellum</keyword>
<keyword evidence="1" id="KW-0969">Cilium</keyword>
<dbReference type="InterPro" id="IPR002371">
    <property type="entry name" value="FlgK"/>
</dbReference>
<organism evidence="1 2">
    <name type="scientific">Chromobacterium violaceum</name>
    <dbReference type="NCBI Taxonomy" id="536"/>
    <lineage>
        <taxon>Bacteria</taxon>
        <taxon>Pseudomonadati</taxon>
        <taxon>Pseudomonadota</taxon>
        <taxon>Betaproteobacteria</taxon>
        <taxon>Neisseriales</taxon>
        <taxon>Chromobacteriaceae</taxon>
        <taxon>Chromobacterium</taxon>
    </lineage>
</organism>
<reference evidence="1 2" key="1">
    <citation type="submission" date="2018-12" db="EMBL/GenBank/DDBJ databases">
        <authorList>
            <consortium name="Pathogen Informatics"/>
        </authorList>
    </citation>
    <scope>NUCLEOTIDE SEQUENCE [LARGE SCALE GENOMIC DNA]</scope>
    <source>
        <strain evidence="1 2">NCTC9695</strain>
    </source>
</reference>
<proteinExistence type="predicted"/>
<sequence length="81" mass="8950">MTQAGRTPVNAGFGYLGQGVDATSVMRTYNQYLVTQMQTAQTNSSYYTTQSQQLQQVANMIQNSTQSVSPAIQSFFARCRP</sequence>
<keyword evidence="1" id="KW-0966">Cell projection</keyword>
<dbReference type="GO" id="GO:0009424">
    <property type="term" value="C:bacterial-type flagellum hook"/>
    <property type="evidence" value="ECO:0007669"/>
    <property type="project" value="InterPro"/>
</dbReference>
<gene>
    <name evidence="1" type="ORF">NCTC9695_04175</name>
</gene>
<dbReference type="PANTHER" id="PTHR30033:SF1">
    <property type="entry name" value="FLAGELLAR HOOK-ASSOCIATED PROTEIN 1"/>
    <property type="match status" value="1"/>
</dbReference>
<evidence type="ECO:0000313" key="2">
    <source>
        <dbReference type="Proteomes" id="UP000275777"/>
    </source>
</evidence>
<dbReference type="GO" id="GO:0005198">
    <property type="term" value="F:structural molecule activity"/>
    <property type="evidence" value="ECO:0007669"/>
    <property type="project" value="InterPro"/>
</dbReference>
<dbReference type="PANTHER" id="PTHR30033">
    <property type="entry name" value="FLAGELLAR HOOK-ASSOCIATED PROTEIN 1"/>
    <property type="match status" value="1"/>
</dbReference>
<evidence type="ECO:0000313" key="1">
    <source>
        <dbReference type="EMBL" id="VEB43716.1"/>
    </source>
</evidence>
<dbReference type="Proteomes" id="UP000275777">
    <property type="component" value="Chromosome"/>
</dbReference>